<sequence length="110" mass="12586">MYPMRTGWTHMCKMRPAVLQLSWNAHRNQSSSYPHPLGLRCPHILKRVHIFGKALILKGQALAHLHIFFYDNCILNIESDGDRLESRRHQVIVAIGVLHTLSVGVSCKTF</sequence>
<evidence type="ECO:0000313" key="2">
    <source>
        <dbReference type="Proteomes" id="UP000031036"/>
    </source>
</evidence>
<gene>
    <name evidence="1" type="ORF">Tcan_00515</name>
</gene>
<name>A0A0B2UT94_TOXCA</name>
<dbReference type="AlphaFoldDB" id="A0A0B2UT94"/>
<comment type="caution">
    <text evidence="1">The sequence shown here is derived from an EMBL/GenBank/DDBJ whole genome shotgun (WGS) entry which is preliminary data.</text>
</comment>
<feature type="non-terminal residue" evidence="1">
    <location>
        <position position="110"/>
    </location>
</feature>
<reference evidence="1 2" key="1">
    <citation type="submission" date="2014-11" db="EMBL/GenBank/DDBJ databases">
        <title>Genetic blueprint of the zoonotic pathogen Toxocara canis.</title>
        <authorList>
            <person name="Zhu X.-Q."/>
            <person name="Korhonen P.K."/>
            <person name="Cai H."/>
            <person name="Young N.D."/>
            <person name="Nejsum P."/>
            <person name="von Samson-Himmelstjerna G."/>
            <person name="Boag P.R."/>
            <person name="Tan P."/>
            <person name="Li Q."/>
            <person name="Min J."/>
            <person name="Yang Y."/>
            <person name="Wang X."/>
            <person name="Fang X."/>
            <person name="Hall R.S."/>
            <person name="Hofmann A."/>
            <person name="Sternberg P.W."/>
            <person name="Jex A.R."/>
            <person name="Gasser R.B."/>
        </authorList>
    </citation>
    <scope>NUCLEOTIDE SEQUENCE [LARGE SCALE GENOMIC DNA]</scope>
    <source>
        <strain evidence="1">PN_DK_2014</strain>
    </source>
</reference>
<dbReference type="Proteomes" id="UP000031036">
    <property type="component" value="Unassembled WGS sequence"/>
</dbReference>
<protein>
    <submittedName>
        <fullName evidence="1">Uncharacterized protein</fullName>
    </submittedName>
</protein>
<accession>A0A0B2UT94</accession>
<keyword evidence="2" id="KW-1185">Reference proteome</keyword>
<proteinExistence type="predicted"/>
<evidence type="ECO:0000313" key="1">
    <source>
        <dbReference type="EMBL" id="KHN72623.1"/>
    </source>
</evidence>
<dbReference type="EMBL" id="JPKZ01003226">
    <property type="protein sequence ID" value="KHN72623.1"/>
    <property type="molecule type" value="Genomic_DNA"/>
</dbReference>
<organism evidence="1 2">
    <name type="scientific">Toxocara canis</name>
    <name type="common">Canine roundworm</name>
    <dbReference type="NCBI Taxonomy" id="6265"/>
    <lineage>
        <taxon>Eukaryota</taxon>
        <taxon>Metazoa</taxon>
        <taxon>Ecdysozoa</taxon>
        <taxon>Nematoda</taxon>
        <taxon>Chromadorea</taxon>
        <taxon>Rhabditida</taxon>
        <taxon>Spirurina</taxon>
        <taxon>Ascaridomorpha</taxon>
        <taxon>Ascaridoidea</taxon>
        <taxon>Toxocaridae</taxon>
        <taxon>Toxocara</taxon>
    </lineage>
</organism>